<accession>A0A6J6J430</accession>
<proteinExistence type="predicted"/>
<dbReference type="Gene3D" id="3.40.50.1820">
    <property type="entry name" value="alpha/beta hydrolase"/>
    <property type="match status" value="1"/>
</dbReference>
<organism evidence="1">
    <name type="scientific">freshwater metagenome</name>
    <dbReference type="NCBI Taxonomy" id="449393"/>
    <lineage>
        <taxon>unclassified sequences</taxon>
        <taxon>metagenomes</taxon>
        <taxon>ecological metagenomes</taxon>
    </lineage>
</organism>
<sequence>MKRVVVAILFGAVGLAGCSTTGTSSSGNDAKTNAVVIVSGGGAVSPFTTPDQACSSDQGFLAAGNSDTALREYLLTKGKQVYTAPAMDTWGTVAAPDPKSLGPFKDCPAALPESMTIMSAGDIDNSGEKLTRFLNYLNSEYGVTNVDLVGHSNGGLFARSAIKLLQGTQSPIVVRSLTMLGTPNSGSVPGSYTWGEYSQSDCRGVAFCLKFNESWLEYAKDTDLGLNREDTMKYLDGPTGWNQAQAHVLDDIPVTMLAGTFFTATGGKATMWPNDGLTSRYSAWAQGVSDAVIAHRSCWEAPLTHSIFVSEAYNTLVSPPVPIGWQTALTWNTAALARVNQAIDEADTALTRPTGQGC</sequence>
<protein>
    <submittedName>
        <fullName evidence="1">Unannotated protein</fullName>
    </submittedName>
</protein>
<evidence type="ECO:0000313" key="1">
    <source>
        <dbReference type="EMBL" id="CAB4631415.1"/>
    </source>
</evidence>
<gene>
    <name evidence="1" type="ORF">UFOPK1908_01487</name>
</gene>
<dbReference type="EMBL" id="CAEZVB010000112">
    <property type="protein sequence ID" value="CAB4631415.1"/>
    <property type="molecule type" value="Genomic_DNA"/>
</dbReference>
<dbReference type="InterPro" id="IPR010315">
    <property type="entry name" value="DUF915_hydro-like"/>
</dbReference>
<dbReference type="SUPFAM" id="SSF53474">
    <property type="entry name" value="alpha/beta-Hydrolases"/>
    <property type="match status" value="1"/>
</dbReference>
<name>A0A6J6J430_9ZZZZ</name>
<dbReference type="InterPro" id="IPR029058">
    <property type="entry name" value="AB_hydrolase_fold"/>
</dbReference>
<dbReference type="AlphaFoldDB" id="A0A6J6J430"/>
<dbReference type="Pfam" id="PF06028">
    <property type="entry name" value="DUF915"/>
    <property type="match status" value="1"/>
</dbReference>
<dbReference type="PROSITE" id="PS51257">
    <property type="entry name" value="PROKAR_LIPOPROTEIN"/>
    <property type="match status" value="1"/>
</dbReference>
<reference evidence="1" key="1">
    <citation type="submission" date="2020-05" db="EMBL/GenBank/DDBJ databases">
        <authorList>
            <person name="Chiriac C."/>
            <person name="Salcher M."/>
            <person name="Ghai R."/>
            <person name="Kavagutti S V."/>
        </authorList>
    </citation>
    <scope>NUCLEOTIDE SEQUENCE</scope>
</reference>